<accession>A0A2V2N878</accession>
<evidence type="ECO:0000313" key="2">
    <source>
        <dbReference type="EMBL" id="PWR72467.1"/>
    </source>
</evidence>
<feature type="transmembrane region" description="Helical" evidence="1">
    <location>
        <begin position="6"/>
        <end position="28"/>
    </location>
</feature>
<keyword evidence="1" id="KW-0472">Membrane</keyword>
<gene>
    <name evidence="2" type="ORF">DLD82_12075</name>
</gene>
<name>A0A2V2N878_9EURY</name>
<dbReference type="EMBL" id="QGMZ01000026">
    <property type="protein sequence ID" value="PWR72467.1"/>
    <property type="molecule type" value="Genomic_DNA"/>
</dbReference>
<keyword evidence="1" id="KW-0812">Transmembrane</keyword>
<evidence type="ECO:0000256" key="1">
    <source>
        <dbReference type="SAM" id="Phobius"/>
    </source>
</evidence>
<protein>
    <recommendedName>
        <fullName evidence="4">Membrane-bound hydrogenase subunit ehaB</fullName>
    </recommendedName>
</protein>
<evidence type="ECO:0008006" key="4">
    <source>
        <dbReference type="Google" id="ProtNLM"/>
    </source>
</evidence>
<dbReference type="Pfam" id="PF26645">
    <property type="entry name" value="EhaB"/>
    <property type="match status" value="1"/>
</dbReference>
<sequence length="161" mass="16831">MITSFLQIAFAALCCWVLFITIDMIWALPREGGVVGAKAIALAVEKAGGNIRGGTMMGNIVSSPDASAGTLLAACGVYCFGIPGGLLATVLVFIGNRICYDKGHAGTSGCFLATFMVYGGTLIGIPAEYFITGMVIAIVTIQGISHRHSSRLLGAIWEIRK</sequence>
<dbReference type="OrthoDB" id="63940at2157"/>
<organism evidence="2 3">
    <name type="scientific">Methanospirillum stamsii</name>
    <dbReference type="NCBI Taxonomy" id="1277351"/>
    <lineage>
        <taxon>Archaea</taxon>
        <taxon>Methanobacteriati</taxon>
        <taxon>Methanobacteriota</taxon>
        <taxon>Stenosarchaea group</taxon>
        <taxon>Methanomicrobia</taxon>
        <taxon>Methanomicrobiales</taxon>
        <taxon>Methanospirillaceae</taxon>
        <taxon>Methanospirillum</taxon>
    </lineage>
</organism>
<proteinExistence type="predicted"/>
<comment type="caution">
    <text evidence="2">The sequence shown here is derived from an EMBL/GenBank/DDBJ whole genome shotgun (WGS) entry which is preliminary data.</text>
</comment>
<feature type="transmembrane region" description="Helical" evidence="1">
    <location>
        <begin position="71"/>
        <end position="95"/>
    </location>
</feature>
<keyword evidence="3" id="KW-1185">Reference proteome</keyword>
<reference evidence="2 3" key="1">
    <citation type="submission" date="2018-05" db="EMBL/GenBank/DDBJ databases">
        <title>Draft genome of Methanospirillum stamsii Pt1.</title>
        <authorList>
            <person name="Dueholm M.S."/>
            <person name="Nielsen P.H."/>
            <person name="Bakmann L.F."/>
            <person name="Otzen D.E."/>
        </authorList>
    </citation>
    <scope>NUCLEOTIDE SEQUENCE [LARGE SCALE GENOMIC DNA]</scope>
    <source>
        <strain evidence="2 3">Pt1</strain>
    </source>
</reference>
<feature type="transmembrane region" description="Helical" evidence="1">
    <location>
        <begin position="115"/>
        <end position="141"/>
    </location>
</feature>
<dbReference type="InterPro" id="IPR011314">
    <property type="entry name" value="Prd_NiFe_hyd_3_EhaB"/>
</dbReference>
<dbReference type="AlphaFoldDB" id="A0A2V2N878"/>
<dbReference type="RefSeq" id="WP_109941378.1">
    <property type="nucleotide sequence ID" value="NZ_CP176366.1"/>
</dbReference>
<dbReference type="Proteomes" id="UP000245934">
    <property type="component" value="Unassembled WGS sequence"/>
</dbReference>
<evidence type="ECO:0000313" key="3">
    <source>
        <dbReference type="Proteomes" id="UP000245934"/>
    </source>
</evidence>
<dbReference type="GeneID" id="97608566"/>
<keyword evidence="1" id="KW-1133">Transmembrane helix</keyword>